<protein>
    <submittedName>
        <fullName evidence="1">Uncharacterized protein</fullName>
    </submittedName>
</protein>
<comment type="caution">
    <text evidence="1">The sequence shown here is derived from an EMBL/GenBank/DDBJ whole genome shotgun (WGS) entry which is preliminary data.</text>
</comment>
<evidence type="ECO:0000313" key="1">
    <source>
        <dbReference type="EMBL" id="VVB05090.1"/>
    </source>
</evidence>
<keyword evidence="2" id="KW-1185">Reference proteome</keyword>
<organism evidence="1 2">
    <name type="scientific">Arabis nemorensis</name>
    <dbReference type="NCBI Taxonomy" id="586526"/>
    <lineage>
        <taxon>Eukaryota</taxon>
        <taxon>Viridiplantae</taxon>
        <taxon>Streptophyta</taxon>
        <taxon>Embryophyta</taxon>
        <taxon>Tracheophyta</taxon>
        <taxon>Spermatophyta</taxon>
        <taxon>Magnoliopsida</taxon>
        <taxon>eudicotyledons</taxon>
        <taxon>Gunneridae</taxon>
        <taxon>Pentapetalae</taxon>
        <taxon>rosids</taxon>
        <taxon>malvids</taxon>
        <taxon>Brassicales</taxon>
        <taxon>Brassicaceae</taxon>
        <taxon>Arabideae</taxon>
        <taxon>Arabis</taxon>
    </lineage>
</organism>
<reference evidence="1" key="1">
    <citation type="submission" date="2019-07" db="EMBL/GenBank/DDBJ databases">
        <authorList>
            <person name="Dittberner H."/>
        </authorList>
    </citation>
    <scope>NUCLEOTIDE SEQUENCE [LARGE SCALE GENOMIC DNA]</scope>
</reference>
<dbReference type="EMBL" id="CABITT030000005">
    <property type="protein sequence ID" value="VVB05090.1"/>
    <property type="molecule type" value="Genomic_DNA"/>
</dbReference>
<evidence type="ECO:0000313" key="2">
    <source>
        <dbReference type="Proteomes" id="UP000489600"/>
    </source>
</evidence>
<accession>A0A565BUS4</accession>
<sequence length="511" mass="57792">MKKEVDRDSLVHSRSAKVASEWEQEYLDGEYDGQKRKEPHRNDDRILRKDLGPLQDHLFQILQAQSPENRWYNSNQVEKILGDAIQHARAQRPRIKLLQQSCCDYPMKNTACTNGKQVIDSGQANRVWERGRLWVGKVLCLELDSCEYKKQSKLVVEHIRSMYKRETNQRISCMGCVWDPGGISCSKAQEIWLGTYFPEYKKLIWLVVDQCLGVYALNRGVDDSVCLAFGICFGYKRLFDPGGANCGLEFVAVFAVKGSKVHGCVWRSCRDLVEDYASCISCGNSRQKGARLIEPSSAMRAGILGYNGTSWKTVENIIVEQAERAIPDHESVDLRPPELNHNLEDKVYFSGASNGMSRILVSEAVKKKLRVDKDDAKKVIGDVKLSNVIDGIERLKNIFIGAVMILLALVMEEIEVGFSGGGSGRYVRIGCEDKADVDIGETGIVLRHISQRRCYKKVHITMLEYLLDMRQQILEELRTESFEATMERSRADAGRETEAEGDLWAEGDLCC</sequence>
<gene>
    <name evidence="1" type="ORF">ANE_LOCUS15534</name>
</gene>
<name>A0A565BUS4_9BRAS</name>
<dbReference type="Proteomes" id="UP000489600">
    <property type="component" value="Unassembled WGS sequence"/>
</dbReference>
<proteinExistence type="predicted"/>
<dbReference type="AlphaFoldDB" id="A0A565BUS4"/>